<sequence length="693" mass="79170">MSVILYKFKSSVVLIFCFSRPNLKLILMSATLNANMFSEYFGNCPMIDIPGFTFPVTEFWIEDILGMIQYRPLRSVPKKEPKWWKYARRNRYREDEIRKEQEFLDKFDDYIVAMRQSYPEDVVNSLATMDHDNFDLDLGAELIRYICLKKPQGAILMFLPGWDQISKMNDLLMKQGMFRSSNYRIIPLHSMMPSVNQRQASNGEAVQVFDRPPEGVRKIIIATNIAETSITIDDVVYVIDMGRVKETNFDLKLNLSTLKPEWVSKASAHQRRGRAGRVQPGECYHAYSQLKADLMEDYQLPEMLRTPLESLCLRVKTLKLGLIEPFISKALQPPDSQAITLAVQTLHQLKALDANEDLTALGYHLSLLPVNPRIGKIILFGAMFCCLDPVLTIAASLDFKDPFVIPLGKEEVADRKRKELSEGSFSDHIMLVNAFRQWEDARTNPRMEEEFCWDYFLSKNTLKMLDNMKGQFCDLLYDIGFVNSKSCKHEAANRNADNHALIKAALCAGLYPNIASVQSTRGFNKHTGRPKKPKIYTFQDGKVELHLKSVNAQENNFPSTWLLYHTKIKSTCIFIHDASPIDPYPLLFFGGDISLINDDGHETICIDNNIRFHAPFETANLVKDLRSELDKLLATKIEKPGATDWSSNSIEGRIMKAITDLLSSGETGYGGKRATPADSGRKEHYRYDRCKDW</sequence>
<evidence type="ECO:0000313" key="7">
    <source>
        <dbReference type="Proteomes" id="UP001152320"/>
    </source>
</evidence>
<evidence type="ECO:0000256" key="2">
    <source>
        <dbReference type="ARBA" id="ARBA00022801"/>
    </source>
</evidence>
<dbReference type="GO" id="GO:0005524">
    <property type="term" value="F:ATP binding"/>
    <property type="evidence" value="ECO:0007669"/>
    <property type="project" value="UniProtKB-KW"/>
</dbReference>
<keyword evidence="7" id="KW-1185">Reference proteome</keyword>
<dbReference type="SUPFAM" id="SSF52540">
    <property type="entry name" value="P-loop containing nucleoside triphosphate hydrolases"/>
    <property type="match status" value="1"/>
</dbReference>
<dbReference type="InterPro" id="IPR048333">
    <property type="entry name" value="HA2_WH"/>
</dbReference>
<evidence type="ECO:0000256" key="4">
    <source>
        <dbReference type="ARBA" id="ARBA00022840"/>
    </source>
</evidence>
<dbReference type="GO" id="GO:0003678">
    <property type="term" value="F:DNA helicase activity"/>
    <property type="evidence" value="ECO:0007669"/>
    <property type="project" value="TreeGrafter"/>
</dbReference>
<keyword evidence="4" id="KW-0067">ATP-binding</keyword>
<keyword evidence="2" id="KW-0378">Hydrolase</keyword>
<reference evidence="6" key="1">
    <citation type="submission" date="2021-10" db="EMBL/GenBank/DDBJ databases">
        <title>Tropical sea cucumber genome reveals ecological adaptation and Cuvierian tubules defense mechanism.</title>
        <authorList>
            <person name="Chen T."/>
        </authorList>
    </citation>
    <scope>NUCLEOTIDE SEQUENCE</scope>
    <source>
        <strain evidence="6">Nanhai2018</strain>
        <tissue evidence="6">Muscle</tissue>
    </source>
</reference>
<evidence type="ECO:0000256" key="1">
    <source>
        <dbReference type="ARBA" id="ARBA00022741"/>
    </source>
</evidence>
<evidence type="ECO:0000256" key="3">
    <source>
        <dbReference type="ARBA" id="ARBA00022806"/>
    </source>
</evidence>
<dbReference type="GO" id="GO:0016787">
    <property type="term" value="F:hydrolase activity"/>
    <property type="evidence" value="ECO:0007669"/>
    <property type="project" value="UniProtKB-KW"/>
</dbReference>
<dbReference type="GO" id="GO:0005737">
    <property type="term" value="C:cytoplasm"/>
    <property type="evidence" value="ECO:0007669"/>
    <property type="project" value="TreeGrafter"/>
</dbReference>
<dbReference type="InterPro" id="IPR011709">
    <property type="entry name" value="DEAD-box_helicase_OB_fold"/>
</dbReference>
<dbReference type="EMBL" id="JAIZAY010000011">
    <property type="protein sequence ID" value="KAJ8032843.1"/>
    <property type="molecule type" value="Genomic_DNA"/>
</dbReference>
<dbReference type="PANTHER" id="PTHR18934:SF237">
    <property type="entry name" value="ATP-DEPENDENT DNA_RNA HELICASE DHX36"/>
    <property type="match status" value="1"/>
</dbReference>
<dbReference type="Gene3D" id="1.20.120.1080">
    <property type="match status" value="1"/>
</dbReference>
<dbReference type="Gene3D" id="3.40.50.300">
    <property type="entry name" value="P-loop containing nucleotide triphosphate hydrolases"/>
    <property type="match status" value="2"/>
</dbReference>
<dbReference type="CDD" id="cd18791">
    <property type="entry name" value="SF2_C_RHA"/>
    <property type="match status" value="1"/>
</dbReference>
<dbReference type="Pfam" id="PF04408">
    <property type="entry name" value="WHD_HA2"/>
    <property type="match status" value="1"/>
</dbReference>
<keyword evidence="3 6" id="KW-0347">Helicase</keyword>
<proteinExistence type="predicted"/>
<dbReference type="Pfam" id="PF07717">
    <property type="entry name" value="OB_NTP_bind"/>
    <property type="match status" value="1"/>
</dbReference>
<dbReference type="Proteomes" id="UP001152320">
    <property type="component" value="Chromosome 11"/>
</dbReference>
<comment type="caution">
    <text evidence="6">The sequence shown here is derived from an EMBL/GenBank/DDBJ whole genome shotgun (WGS) entry which is preliminary data.</text>
</comment>
<dbReference type="SMART" id="SM00490">
    <property type="entry name" value="HELICc"/>
    <property type="match status" value="1"/>
</dbReference>
<dbReference type="InterPro" id="IPR059023">
    <property type="entry name" value="RNA_hel_CTD"/>
</dbReference>
<dbReference type="GO" id="GO:0003724">
    <property type="term" value="F:RNA helicase activity"/>
    <property type="evidence" value="ECO:0007669"/>
    <property type="project" value="TreeGrafter"/>
</dbReference>
<dbReference type="Pfam" id="PF00271">
    <property type="entry name" value="Helicase_C"/>
    <property type="match status" value="1"/>
</dbReference>
<dbReference type="InterPro" id="IPR027417">
    <property type="entry name" value="P-loop_NTPase"/>
</dbReference>
<dbReference type="Pfam" id="PF26026">
    <property type="entry name" value="RNA_hel_CTD"/>
    <property type="match status" value="1"/>
</dbReference>
<evidence type="ECO:0000313" key="6">
    <source>
        <dbReference type="EMBL" id="KAJ8032843.1"/>
    </source>
</evidence>
<dbReference type="GO" id="GO:0051880">
    <property type="term" value="F:G-quadruplex DNA binding"/>
    <property type="evidence" value="ECO:0007669"/>
    <property type="project" value="TreeGrafter"/>
</dbReference>
<feature type="domain" description="Helicase C-terminal" evidence="5">
    <location>
        <begin position="141"/>
        <end position="319"/>
    </location>
</feature>
<name>A0A9Q1BUD7_HOLLE</name>
<gene>
    <name evidence="6" type="ORF">HOLleu_22909</name>
</gene>
<dbReference type="PROSITE" id="PS51194">
    <property type="entry name" value="HELICASE_CTER"/>
    <property type="match status" value="1"/>
</dbReference>
<protein>
    <submittedName>
        <fullName evidence="6">ATP-dependent RNA helicase DHX36</fullName>
    </submittedName>
</protein>
<dbReference type="PANTHER" id="PTHR18934">
    <property type="entry name" value="ATP-DEPENDENT RNA HELICASE"/>
    <property type="match status" value="1"/>
</dbReference>
<dbReference type="InterPro" id="IPR001650">
    <property type="entry name" value="Helicase_C-like"/>
</dbReference>
<accession>A0A9Q1BUD7</accession>
<dbReference type="OrthoDB" id="5600252at2759"/>
<organism evidence="6 7">
    <name type="scientific">Holothuria leucospilota</name>
    <name type="common">Black long sea cucumber</name>
    <name type="synonym">Mertensiothuria leucospilota</name>
    <dbReference type="NCBI Taxonomy" id="206669"/>
    <lineage>
        <taxon>Eukaryota</taxon>
        <taxon>Metazoa</taxon>
        <taxon>Echinodermata</taxon>
        <taxon>Eleutherozoa</taxon>
        <taxon>Echinozoa</taxon>
        <taxon>Holothuroidea</taxon>
        <taxon>Aspidochirotacea</taxon>
        <taxon>Aspidochirotida</taxon>
        <taxon>Holothuriidae</taxon>
        <taxon>Holothuria</taxon>
    </lineage>
</organism>
<dbReference type="SMART" id="SM00847">
    <property type="entry name" value="HA2"/>
    <property type="match status" value="1"/>
</dbReference>
<dbReference type="FunFam" id="1.20.120.1080:FF:000002">
    <property type="entry name" value="Putative ATP-dependent RNA helicase DHX36"/>
    <property type="match status" value="1"/>
</dbReference>
<dbReference type="Pfam" id="PF21010">
    <property type="entry name" value="HA2_C"/>
    <property type="match status" value="1"/>
</dbReference>
<dbReference type="InterPro" id="IPR007502">
    <property type="entry name" value="Helicase-assoc_dom"/>
</dbReference>
<dbReference type="GO" id="GO:0002151">
    <property type="term" value="F:G-quadruplex RNA binding"/>
    <property type="evidence" value="ECO:0007669"/>
    <property type="project" value="TreeGrafter"/>
</dbReference>
<evidence type="ECO:0000259" key="5">
    <source>
        <dbReference type="PROSITE" id="PS51194"/>
    </source>
</evidence>
<dbReference type="GO" id="GO:0005634">
    <property type="term" value="C:nucleus"/>
    <property type="evidence" value="ECO:0007669"/>
    <property type="project" value="TreeGrafter"/>
</dbReference>
<keyword evidence="1" id="KW-0547">Nucleotide-binding</keyword>
<dbReference type="AlphaFoldDB" id="A0A9Q1BUD7"/>